<feature type="signal peptide" evidence="1">
    <location>
        <begin position="1"/>
        <end position="25"/>
    </location>
</feature>
<comment type="caution">
    <text evidence="2">The sequence shown here is derived from an EMBL/GenBank/DDBJ whole genome shotgun (WGS) entry which is preliminary data.</text>
</comment>
<organism evidence="2 3">
    <name type="scientific">Flintibacter faecis</name>
    <dbReference type="NCBI Taxonomy" id="2763047"/>
    <lineage>
        <taxon>Bacteria</taxon>
        <taxon>Bacillati</taxon>
        <taxon>Bacillota</taxon>
        <taxon>Clostridia</taxon>
        <taxon>Eubacteriales</taxon>
        <taxon>Flintibacter</taxon>
    </lineage>
</organism>
<accession>A0A8J6IYL0</accession>
<gene>
    <name evidence="2" type="ORF">H8S55_10330</name>
</gene>
<evidence type="ECO:0000313" key="2">
    <source>
        <dbReference type="EMBL" id="MBC5717715.1"/>
    </source>
</evidence>
<dbReference type="EMBL" id="JACOPN010000007">
    <property type="protein sequence ID" value="MBC5717715.1"/>
    <property type="molecule type" value="Genomic_DNA"/>
</dbReference>
<name>A0A8J6IYL0_9FIRM</name>
<keyword evidence="3" id="KW-1185">Reference proteome</keyword>
<sequence length="355" mass="37170">MKKTRLTALILGGIMLCLTGIPALAADTTADASAATSSVPASLPGDGGPDSLLYYGTVRITARDGQGRPAQLSLTSDQGTVLALTADENTAWVDSGKHAASDPATLKDGEQVYVALDYDRTQPYAPLPSAGRALAVLRNIPQDGGCAQYHVIGDAEPGDKGQYTLTVDNGGLFIFTGETTGVSGYDGSALTLSDLKAGDTILAWYDVVLTSYPGQTYATHVMRLNRPQLPDGTQLALKLDGKDSAITGMIRSGQPMVPVAAVARELGLQVYYDAVNGDNGPLVRVENDQFSVRILLKAPLIFGTTKIDGMAGTTGSLPYSELTYVQAPGTTWAPASLFQMLGHTITLDGTTLNIQ</sequence>
<evidence type="ECO:0008006" key="4">
    <source>
        <dbReference type="Google" id="ProtNLM"/>
    </source>
</evidence>
<proteinExistence type="predicted"/>
<evidence type="ECO:0000313" key="3">
    <source>
        <dbReference type="Proteomes" id="UP000602260"/>
    </source>
</evidence>
<keyword evidence="1" id="KW-0732">Signal</keyword>
<protein>
    <recommendedName>
        <fullName evidence="4">Copper amine oxidase-like N-terminal domain-containing protein</fullName>
    </recommendedName>
</protein>
<dbReference type="AlphaFoldDB" id="A0A8J6IYL0"/>
<reference evidence="2" key="1">
    <citation type="submission" date="2020-08" db="EMBL/GenBank/DDBJ databases">
        <title>Genome public.</title>
        <authorList>
            <person name="Liu C."/>
            <person name="Sun Q."/>
        </authorList>
    </citation>
    <scope>NUCLEOTIDE SEQUENCE</scope>
    <source>
        <strain evidence="2">BX5</strain>
    </source>
</reference>
<dbReference type="Proteomes" id="UP000602260">
    <property type="component" value="Unassembled WGS sequence"/>
</dbReference>
<feature type="chain" id="PRO_5035145277" description="Copper amine oxidase-like N-terminal domain-containing protein" evidence="1">
    <location>
        <begin position="26"/>
        <end position="355"/>
    </location>
</feature>
<dbReference type="RefSeq" id="WP_186878904.1">
    <property type="nucleotide sequence ID" value="NZ_JACOPN010000007.1"/>
</dbReference>
<evidence type="ECO:0000256" key="1">
    <source>
        <dbReference type="SAM" id="SignalP"/>
    </source>
</evidence>